<dbReference type="SUPFAM" id="SSF111369">
    <property type="entry name" value="HlyD-like secretion proteins"/>
    <property type="match status" value="1"/>
</dbReference>
<organism evidence="2 3">
    <name type="scientific">Meinhardsimonia xiamenensis</name>
    <dbReference type="NCBI Taxonomy" id="990712"/>
    <lineage>
        <taxon>Bacteria</taxon>
        <taxon>Pseudomonadati</taxon>
        <taxon>Pseudomonadota</taxon>
        <taxon>Alphaproteobacteria</taxon>
        <taxon>Rhodobacterales</taxon>
        <taxon>Paracoccaceae</taxon>
        <taxon>Meinhardsimonia</taxon>
    </lineage>
</organism>
<dbReference type="PANTHER" id="PTHR30469">
    <property type="entry name" value="MULTIDRUG RESISTANCE PROTEIN MDTA"/>
    <property type="match status" value="1"/>
</dbReference>
<name>A0A1G9ACC3_9RHOB</name>
<dbReference type="Gene3D" id="1.10.287.470">
    <property type="entry name" value="Helix hairpin bin"/>
    <property type="match status" value="1"/>
</dbReference>
<dbReference type="Gene3D" id="2.40.50.100">
    <property type="match status" value="2"/>
</dbReference>
<evidence type="ECO:0000256" key="1">
    <source>
        <dbReference type="SAM" id="Coils"/>
    </source>
</evidence>
<dbReference type="Gene3D" id="2.40.420.20">
    <property type="match status" value="1"/>
</dbReference>
<reference evidence="3" key="1">
    <citation type="submission" date="2016-10" db="EMBL/GenBank/DDBJ databases">
        <authorList>
            <person name="Varghese N."/>
            <person name="Submissions S."/>
        </authorList>
    </citation>
    <scope>NUCLEOTIDE SEQUENCE [LARGE SCALE GENOMIC DNA]</scope>
    <source>
        <strain evidence="3">CGMCC 1.10789</strain>
    </source>
</reference>
<dbReference type="STRING" id="990712.SAMN05216257_10274"/>
<evidence type="ECO:0000313" key="3">
    <source>
        <dbReference type="Proteomes" id="UP000199328"/>
    </source>
</evidence>
<dbReference type="PANTHER" id="PTHR30469:SF15">
    <property type="entry name" value="HLYD FAMILY OF SECRETION PROTEINS"/>
    <property type="match status" value="1"/>
</dbReference>
<evidence type="ECO:0000313" key="2">
    <source>
        <dbReference type="EMBL" id="SDK24883.1"/>
    </source>
</evidence>
<sequence length="486" mass="51708">MRFLRRTLVGLFLAALTAGLLALAGDLLVSALQARWAKEDRPFRASERVFAVDVVRVEPGRVTPVITSFGEIRSRRALDLRAAAGGPVIAIGPNFEEGGRVEAGELLFAIDPADAEAARDVARTDLAEAEAELAEATRAVTLAGDDLQAALEQEALRVQALERQKSLLARGVGTEAAVEAAALAAASAKQAVVSRRQALAQAEARVDQARTALERRRIALAEAERRVAETEARAEFAGTLADVTLVEGAIIQAGERVARLIDAAALEVAFRLSAQQYARLLGPDGRLLPAHVSVSLEVLGLDITASGRISRESAVVGEGQTGRQLFATLEAARGFRPGDFVTVTIEEPELEGVALLPATAVDGAGRVLVVGEGERLEVAQVEVLRRQGDAVIVAAGALAGREVVARRSPLLGEGIRVRPLRDTGEEAPPPEPEMLELSEERRARLIAFIQSNERMPREVKERLVGQLSQPKVPAAMVARLESRMGG</sequence>
<dbReference type="RefSeq" id="WP_092498561.1">
    <property type="nucleotide sequence ID" value="NZ_FNFV01000002.1"/>
</dbReference>
<dbReference type="Proteomes" id="UP000199328">
    <property type="component" value="Unassembled WGS sequence"/>
</dbReference>
<dbReference type="OrthoDB" id="7626141at2"/>
<dbReference type="AlphaFoldDB" id="A0A1G9ACC3"/>
<dbReference type="Gene3D" id="2.40.30.170">
    <property type="match status" value="1"/>
</dbReference>
<accession>A0A1G9ACC3</accession>
<proteinExistence type="predicted"/>
<gene>
    <name evidence="2" type="ORF">SAMN05216257_10274</name>
</gene>
<dbReference type="GO" id="GO:1990281">
    <property type="term" value="C:efflux pump complex"/>
    <property type="evidence" value="ECO:0007669"/>
    <property type="project" value="TreeGrafter"/>
</dbReference>
<feature type="coiled-coil region" evidence="1">
    <location>
        <begin position="119"/>
        <end position="164"/>
    </location>
</feature>
<keyword evidence="3" id="KW-1185">Reference proteome</keyword>
<dbReference type="GO" id="GO:0015562">
    <property type="term" value="F:efflux transmembrane transporter activity"/>
    <property type="evidence" value="ECO:0007669"/>
    <property type="project" value="TreeGrafter"/>
</dbReference>
<feature type="coiled-coil region" evidence="1">
    <location>
        <begin position="199"/>
        <end position="240"/>
    </location>
</feature>
<keyword evidence="1" id="KW-0175">Coiled coil</keyword>
<protein>
    <submittedName>
        <fullName evidence="2">HlyD family secretion protein</fullName>
    </submittedName>
</protein>
<dbReference type="EMBL" id="FNFV01000002">
    <property type="protein sequence ID" value="SDK24883.1"/>
    <property type="molecule type" value="Genomic_DNA"/>
</dbReference>